<organism evidence="4 5">
    <name type="scientific">Carassius auratus</name>
    <name type="common">Goldfish</name>
    <dbReference type="NCBI Taxonomy" id="7957"/>
    <lineage>
        <taxon>Eukaryota</taxon>
        <taxon>Metazoa</taxon>
        <taxon>Chordata</taxon>
        <taxon>Craniata</taxon>
        <taxon>Vertebrata</taxon>
        <taxon>Euteleostomi</taxon>
        <taxon>Actinopterygii</taxon>
        <taxon>Neopterygii</taxon>
        <taxon>Teleostei</taxon>
        <taxon>Ostariophysi</taxon>
        <taxon>Cypriniformes</taxon>
        <taxon>Cyprinidae</taxon>
        <taxon>Cyprininae</taxon>
        <taxon>Carassius</taxon>
    </lineage>
</organism>
<sequence length="375" mass="41443">MDQDDDVPAAQAGASRDMDNAEAVGHDDLGNPVAELQSQILELGRRHDQVMSTLANMSNVATRSYVYIPRERQLMPFSGDHVKDGQSVDEFIDEVERVIRVRGLNVDDQVDFILSHLRGSALDEVKLCMGGETKQPSDLFSYLRGAFREKRTTPQLLHAFYARRQLEGEDFRDFSHALSQLLNSALQQSHYAVSDSQLALRDQFIEGIRDATLRRELRKLVREKPQSTLFDVREEAMMWVVEDRPHGANVARSRNIVSTCSGEMSEHLNSASAAQSDMASALQEVVKVITQQGKAIGELTNAVRELAVQKGGPSGSQSGKPKFKPKYIVDGQPICLRCEDMGHVARQCPVPRSSKDQSTATASSALQGNGVPPLL</sequence>
<dbReference type="PROSITE" id="PS50158">
    <property type="entry name" value="ZF_CCHC"/>
    <property type="match status" value="1"/>
</dbReference>
<protein>
    <submittedName>
        <fullName evidence="5">Uncharacterized protein LOC113100123</fullName>
    </submittedName>
</protein>
<dbReference type="RefSeq" id="XP_026120777.1">
    <property type="nucleotide sequence ID" value="XM_026264992.1"/>
</dbReference>
<dbReference type="PANTHER" id="PTHR23095:SF17">
    <property type="entry name" value="PARANEOPLASTIC ANTIGEN MA1"/>
    <property type="match status" value="1"/>
</dbReference>
<evidence type="ECO:0000256" key="2">
    <source>
        <dbReference type="SAM" id="MobiDB-lite"/>
    </source>
</evidence>
<evidence type="ECO:0000259" key="3">
    <source>
        <dbReference type="PROSITE" id="PS50158"/>
    </source>
</evidence>
<feature type="domain" description="CCHC-type" evidence="3">
    <location>
        <begin position="335"/>
        <end position="349"/>
    </location>
</feature>
<feature type="compositionally biased region" description="Polar residues" evidence="2">
    <location>
        <begin position="356"/>
        <end position="367"/>
    </location>
</feature>
<evidence type="ECO:0000313" key="4">
    <source>
        <dbReference type="Proteomes" id="UP000515129"/>
    </source>
</evidence>
<evidence type="ECO:0000313" key="5">
    <source>
        <dbReference type="RefSeq" id="XP_026120777.1"/>
    </source>
</evidence>
<keyword evidence="1" id="KW-0862">Zinc</keyword>
<evidence type="ECO:0000256" key="1">
    <source>
        <dbReference type="PROSITE-ProRule" id="PRU00047"/>
    </source>
</evidence>
<name>A0A6P6PJ43_CARAU</name>
<dbReference type="SUPFAM" id="SSF57756">
    <property type="entry name" value="Retrovirus zinc finger-like domains"/>
    <property type="match status" value="1"/>
</dbReference>
<feature type="region of interest" description="Disordered" evidence="2">
    <location>
        <begin position="1"/>
        <end position="29"/>
    </location>
</feature>
<feature type="region of interest" description="Disordered" evidence="2">
    <location>
        <begin position="349"/>
        <end position="375"/>
    </location>
</feature>
<reference evidence="5" key="1">
    <citation type="submission" date="2025-08" db="UniProtKB">
        <authorList>
            <consortium name="RefSeq"/>
        </authorList>
    </citation>
    <scope>IDENTIFICATION</scope>
    <source>
        <strain evidence="5">Wakin</strain>
        <tissue evidence="5">Muscle</tissue>
    </source>
</reference>
<dbReference type="OrthoDB" id="10065209at2759"/>
<dbReference type="PANTHER" id="PTHR23095">
    <property type="entry name" value="PARANEOPLASTIC ANTIGEN"/>
    <property type="match status" value="1"/>
</dbReference>
<dbReference type="AlphaFoldDB" id="A0A6P6PJ43"/>
<feature type="compositionally biased region" description="Basic and acidic residues" evidence="2">
    <location>
        <begin position="16"/>
        <end position="29"/>
    </location>
</feature>
<dbReference type="Proteomes" id="UP000515129">
    <property type="component" value="Unplaced"/>
</dbReference>
<dbReference type="KEGG" id="caua:113100123"/>
<dbReference type="GeneID" id="113100123"/>
<dbReference type="GO" id="GO:0008270">
    <property type="term" value="F:zinc ion binding"/>
    <property type="evidence" value="ECO:0007669"/>
    <property type="project" value="UniProtKB-KW"/>
</dbReference>
<dbReference type="GO" id="GO:0003676">
    <property type="term" value="F:nucleic acid binding"/>
    <property type="evidence" value="ECO:0007669"/>
    <property type="project" value="InterPro"/>
</dbReference>
<dbReference type="InterPro" id="IPR036875">
    <property type="entry name" value="Znf_CCHC_sf"/>
</dbReference>
<dbReference type="InterPro" id="IPR026523">
    <property type="entry name" value="PNMA"/>
</dbReference>
<keyword evidence="1" id="KW-0479">Metal-binding</keyword>
<keyword evidence="4" id="KW-1185">Reference proteome</keyword>
<dbReference type="InterPro" id="IPR001878">
    <property type="entry name" value="Znf_CCHC"/>
</dbReference>
<gene>
    <name evidence="5" type="primary">LOC113100123</name>
</gene>
<accession>A0A6P6PJ43</accession>
<proteinExistence type="predicted"/>
<keyword evidence="1" id="KW-0863">Zinc-finger</keyword>